<dbReference type="Pfam" id="PF23451">
    <property type="entry name" value="Zn_ribbon_PaaD"/>
    <property type="match status" value="1"/>
</dbReference>
<organism evidence="3 4">
    <name type="scientific">Inhella crocodyli</name>
    <dbReference type="NCBI Taxonomy" id="2499851"/>
    <lineage>
        <taxon>Bacteria</taxon>
        <taxon>Pseudomonadati</taxon>
        <taxon>Pseudomonadota</taxon>
        <taxon>Betaproteobacteria</taxon>
        <taxon>Burkholderiales</taxon>
        <taxon>Sphaerotilaceae</taxon>
        <taxon>Inhella</taxon>
    </lineage>
</organism>
<dbReference type="RefSeq" id="WP_127683772.1">
    <property type="nucleotide sequence ID" value="NZ_SACM01000004.1"/>
</dbReference>
<reference evidence="3 4" key="1">
    <citation type="submission" date="2019-01" db="EMBL/GenBank/DDBJ databases">
        <authorList>
            <person name="Chen W.-M."/>
        </authorList>
    </citation>
    <scope>NUCLEOTIDE SEQUENCE [LARGE SCALE GENOMIC DNA]</scope>
    <source>
        <strain evidence="3 4">CCP-18</strain>
    </source>
</reference>
<evidence type="ECO:0000259" key="1">
    <source>
        <dbReference type="Pfam" id="PF01883"/>
    </source>
</evidence>
<dbReference type="InterPro" id="IPR056572">
    <property type="entry name" value="Zn_ribbon_PaaD"/>
</dbReference>
<sequence>MTTPTASARVEQAWDVLHTVLDPEVPALSLVELGIVREVNEAADGTLTVVLTPTYSGCPATELIETEVRNALAPAFGAVRIEQRRTPAWTTDWIGPEAREKLRQYGIAPPSGLAAVDQPNTSTIRLHERIPCPRCGSTSSERLSAFGATACKALYRCTACREPFEYFKPI</sequence>
<protein>
    <submittedName>
        <fullName evidence="3">Phenylacetate-CoA oxygenase subunit PaaJ</fullName>
    </submittedName>
</protein>
<comment type="caution">
    <text evidence="3">The sequence shown here is derived from an EMBL/GenBank/DDBJ whole genome shotgun (WGS) entry which is preliminary data.</text>
</comment>
<dbReference type="EMBL" id="SACM01000004">
    <property type="protein sequence ID" value="RVT83808.1"/>
    <property type="molecule type" value="Genomic_DNA"/>
</dbReference>
<dbReference type="InterPro" id="IPR034904">
    <property type="entry name" value="FSCA_dom_sf"/>
</dbReference>
<dbReference type="AlphaFoldDB" id="A0A3S2WN80"/>
<dbReference type="NCBIfam" id="TIGR02159">
    <property type="entry name" value="PA_CoA_Oxy4"/>
    <property type="match status" value="1"/>
</dbReference>
<accession>A0A3S2WN80</accession>
<dbReference type="Proteomes" id="UP000288587">
    <property type="component" value="Unassembled WGS sequence"/>
</dbReference>
<dbReference type="InterPro" id="IPR052339">
    <property type="entry name" value="Fe-S_Maturation_MIP18"/>
</dbReference>
<gene>
    <name evidence="3" type="primary">paaJ</name>
    <name evidence="3" type="ORF">EOD73_14685</name>
</gene>
<name>A0A3S2WN80_9BURK</name>
<keyword evidence="4" id="KW-1185">Reference proteome</keyword>
<dbReference type="OrthoDB" id="3684942at2"/>
<dbReference type="PANTHER" id="PTHR42831">
    <property type="entry name" value="FE-S PROTEIN MATURATION AUXILIARY FACTOR YITW"/>
    <property type="match status" value="1"/>
</dbReference>
<dbReference type="SUPFAM" id="SSF117916">
    <property type="entry name" value="Fe-S cluster assembly (FSCA) domain-like"/>
    <property type="match status" value="1"/>
</dbReference>
<evidence type="ECO:0000313" key="3">
    <source>
        <dbReference type="EMBL" id="RVT83808.1"/>
    </source>
</evidence>
<dbReference type="Gene3D" id="3.30.300.130">
    <property type="entry name" value="Fe-S cluster assembly (FSCA)"/>
    <property type="match status" value="1"/>
</dbReference>
<dbReference type="Pfam" id="PF01883">
    <property type="entry name" value="FeS_assembly_P"/>
    <property type="match status" value="1"/>
</dbReference>
<proteinExistence type="predicted"/>
<feature type="domain" description="MIP18 family-like" evidence="1">
    <location>
        <begin position="11"/>
        <end position="75"/>
    </location>
</feature>
<feature type="domain" description="PaaD zinc beta ribbon" evidence="2">
    <location>
        <begin position="117"/>
        <end position="168"/>
    </location>
</feature>
<dbReference type="PANTHER" id="PTHR42831:SF3">
    <property type="entry name" value="1,2-PHENYLACETYL-COA EPOXIDASE, SUBUNIT D-RELATED"/>
    <property type="match status" value="1"/>
</dbReference>
<evidence type="ECO:0000259" key="2">
    <source>
        <dbReference type="Pfam" id="PF23451"/>
    </source>
</evidence>
<dbReference type="InterPro" id="IPR002744">
    <property type="entry name" value="MIP18-like"/>
</dbReference>
<dbReference type="InterPro" id="IPR011883">
    <property type="entry name" value="PaaD-like"/>
</dbReference>
<evidence type="ECO:0000313" key="4">
    <source>
        <dbReference type="Proteomes" id="UP000288587"/>
    </source>
</evidence>